<sequence length="71" mass="8167">MKRHVLIQQNHLDEGRKGSPSMTSYHRTRILSTAHTRPHLTCSFELIAFWIFLSAKQEQLPACHPQPSIST</sequence>
<dbReference type="EMBL" id="MU070731">
    <property type="protein sequence ID" value="KAF5826753.1"/>
    <property type="molecule type" value="Genomic_DNA"/>
</dbReference>
<reference evidence="2" key="1">
    <citation type="submission" date="2017-08" db="EMBL/GenBank/DDBJ databases">
        <authorList>
            <person name="Polle J.E."/>
            <person name="Barry K."/>
            <person name="Cushman J."/>
            <person name="Schmutz J."/>
            <person name="Tran D."/>
            <person name="Hathwaick L.T."/>
            <person name="Yim W.C."/>
            <person name="Jenkins J."/>
            <person name="Mckie-Krisberg Z.M."/>
            <person name="Prochnik S."/>
            <person name="Lindquist E."/>
            <person name="Dockter R.B."/>
            <person name="Adam C."/>
            <person name="Molina H."/>
            <person name="Bunkerborg J."/>
            <person name="Jin E."/>
            <person name="Buchheim M."/>
            <person name="Magnuson J."/>
        </authorList>
    </citation>
    <scope>NUCLEOTIDE SEQUENCE</scope>
    <source>
        <strain evidence="2">CCAP 19/18</strain>
    </source>
</reference>
<evidence type="ECO:0000256" key="1">
    <source>
        <dbReference type="SAM" id="MobiDB-lite"/>
    </source>
</evidence>
<evidence type="ECO:0008006" key="4">
    <source>
        <dbReference type="Google" id="ProtNLM"/>
    </source>
</evidence>
<keyword evidence="3" id="KW-1185">Reference proteome</keyword>
<dbReference type="Proteomes" id="UP000815325">
    <property type="component" value="Unassembled WGS sequence"/>
</dbReference>
<evidence type="ECO:0000313" key="3">
    <source>
        <dbReference type="Proteomes" id="UP000815325"/>
    </source>
</evidence>
<organism evidence="2 3">
    <name type="scientific">Dunaliella salina</name>
    <name type="common">Green alga</name>
    <name type="synonym">Protococcus salinus</name>
    <dbReference type="NCBI Taxonomy" id="3046"/>
    <lineage>
        <taxon>Eukaryota</taxon>
        <taxon>Viridiplantae</taxon>
        <taxon>Chlorophyta</taxon>
        <taxon>core chlorophytes</taxon>
        <taxon>Chlorophyceae</taxon>
        <taxon>CS clade</taxon>
        <taxon>Chlamydomonadales</taxon>
        <taxon>Dunaliellaceae</taxon>
        <taxon>Dunaliella</taxon>
    </lineage>
</organism>
<feature type="region of interest" description="Disordered" evidence="1">
    <location>
        <begin position="1"/>
        <end position="24"/>
    </location>
</feature>
<evidence type="ECO:0000313" key="2">
    <source>
        <dbReference type="EMBL" id="KAF5826753.1"/>
    </source>
</evidence>
<proteinExistence type="predicted"/>
<gene>
    <name evidence="2" type="ORF">DUNSADRAFT_2123</name>
</gene>
<name>A0ABQ7FWM9_DUNSA</name>
<protein>
    <recommendedName>
        <fullName evidence="4">Encoded protein</fullName>
    </recommendedName>
</protein>
<accession>A0ABQ7FWM9</accession>
<comment type="caution">
    <text evidence="2">The sequence shown here is derived from an EMBL/GenBank/DDBJ whole genome shotgun (WGS) entry which is preliminary data.</text>
</comment>